<dbReference type="EMBL" id="FPBK01000006">
    <property type="protein sequence ID" value="SFU54317.1"/>
    <property type="molecule type" value="Genomic_DNA"/>
</dbReference>
<accession>A0A1I7H0W0</accession>
<dbReference type="STRING" id="1224947.SAMN05216480_106170"/>
<protein>
    <submittedName>
        <fullName evidence="1">Uncharacterized protein</fullName>
    </submittedName>
</protein>
<evidence type="ECO:0000313" key="2">
    <source>
        <dbReference type="Proteomes" id="UP000199138"/>
    </source>
</evidence>
<sequence length="198" mass="22589">MKPDVLISKISSVYRKRNKYGVVTEKSALVLGGEDCVLRGLQRKYPDYEFVLFNDVEISAAVLGYKDCGGFLHYAVYQVYVSDDQPVPLQRITLPNGQKRVIPYDMLEYPHARDTISFTILTDVIRGVFNHMFKGRLADRPQVLVTIGYTKLIYSHGTYTLLEHYPKPKIYTLHGLKLNKPQKVALQQELHGLHDGCS</sequence>
<evidence type="ECO:0000313" key="1">
    <source>
        <dbReference type="EMBL" id="SFU54317.1"/>
    </source>
</evidence>
<name>A0A1I7H0W0_9FLAO</name>
<dbReference type="AlphaFoldDB" id="A0A1I7H0W0"/>
<gene>
    <name evidence="1" type="ORF">SAMN05216480_106170</name>
</gene>
<keyword evidence="2" id="KW-1185">Reference proteome</keyword>
<dbReference type="Proteomes" id="UP000199138">
    <property type="component" value="Unassembled WGS sequence"/>
</dbReference>
<reference evidence="1 2" key="1">
    <citation type="submission" date="2016-10" db="EMBL/GenBank/DDBJ databases">
        <authorList>
            <person name="de Groot N.N."/>
        </authorList>
    </citation>
    <scope>NUCLEOTIDE SEQUENCE [LARGE SCALE GENOMIC DNA]</scope>
    <source>
        <strain evidence="1 2">CGMCC 1.12333</strain>
    </source>
</reference>
<organism evidence="1 2">
    <name type="scientific">Pustulibacterium marinum</name>
    <dbReference type="NCBI Taxonomy" id="1224947"/>
    <lineage>
        <taxon>Bacteria</taxon>
        <taxon>Pseudomonadati</taxon>
        <taxon>Bacteroidota</taxon>
        <taxon>Flavobacteriia</taxon>
        <taxon>Flavobacteriales</taxon>
        <taxon>Flavobacteriaceae</taxon>
        <taxon>Pustulibacterium</taxon>
    </lineage>
</organism>
<proteinExistence type="predicted"/>